<evidence type="ECO:0000256" key="9">
    <source>
        <dbReference type="SAM" id="MobiDB-lite"/>
    </source>
</evidence>
<evidence type="ECO:0000313" key="13">
    <source>
        <dbReference type="Proteomes" id="UP000678499"/>
    </source>
</evidence>
<comment type="function">
    <text evidence="7">Releases the supercoiling and torsional tension of DNA introduced during the DNA replication and transcription by transiently cleaving and rejoining one strand of the DNA duplex. Introduces a single-strand break via transesterification at a target site in duplex DNA. The scissile phosphodiester is attacked by the catalytic tyrosine of the enzyme, resulting in the formation of a DNA-(5'-phosphotyrosyl)-enzyme intermediate and the expulsion of a 3'-OH DNA strand. The free DNA strand than undergoes passage around the unbroken strand thus removing DNA supercoils. Finally, in the religation step, the DNA 3'-OH attacks the covalent intermediate to expel the active-site tyrosine and restore the DNA phosphodiester backbone. Weakly relaxes negative supercoils and displays a distinct preference for binding single-stranded DNA.</text>
</comment>
<sequence length="1363" mass="154664">MKTALMIAEKPSLAQTIAVILSNNKLQTRKGSCLVHEWSDTFDNSPTRFKMTSVCGHVYGLDFLSKYNDWGVVDPAELFHCPTEKREANKNLNIPSFLSHEAKGADFLILWLDCDKEGENICFEVIDCVRNAMKLPRDISLAKKIVYRAHFSALSEKDIKLAFKNLGFPNENESRSVDARQELDLRIGCAFTRFQTKFFRDKYGSEDFELLSYGPCQTPTLGFCVERHDQIQGFKPEPYWTLSVKTKVSESELRLSWGRVRSFDKEVAQLFFNRVKVHSEAKIVKISSKEKSKSRPLALNTVEMLRSCSSGLGMGPQHTMQLAERLYTSGYISYPRTETTHYPENFDIKATVKMLERVPELAEDVRSLMRLGVNRPKKGHDAGDHPPITPMKAMSFGDMDPESFRLYIFIVQHFLATVHYDCKYLSTTLEAVIGSEIFSCTGVTPINPGYTSILTWQGLDSHSDRIPEAREGQILPIIEVKMLDKETTPPEYLTESELITLMEKHGIGTDASIPVHINNICVRNYVTVESGRKLKPTTLGVVLVHGYQKANLVLPTMRSAVEEQLNLIAAGKADFSAILRHTLDVFLNKFIYFVKSIDAMDELFEVSFSKLADSGKPFCRCGKCRRYMKLITARPTRLFCVNCDETYALPQDGNIKLYKELKCPIDDFELLTVSNGPRGKSYAFCPFCFNHPPFKDMKKGDGCNLCVHPTCPHSVITNGVTACPDCDSGLLALDPSSGPNWKLGCNRCNVILRVFTDASRVCVRDNETCEECNSQKVSVEYKEGKSKLPDGSTDATGCLFCSAEFSNLVEKHRAIRGKQSGKGRGRGRGRGGSRGRGKPRIKDKMTLLDREMEEDNFFLYDHESGREFLKLYASHAALGPMANWRMLAIHEELQTKVLQKKFPIGFLWEFLNTFAFVDAVNAKHRYTMRPFKFLNELKPIQPFRWQVHGVDGEAVKEQRELVIETPPSRSRLSKNSKTTERRRDARRRKDDQVELDSQLVLRVPEDVAGKIRKVIYDPIIAEKLNMKIDNDLRKVTVRFEDEVLHGKVVDLPTITECMKTIDRKNFYKTADIVQMIVCQRGEEPVQEDDSAEKPRKKDPNKVDKKFLWPHGITPPLKNVRKRRFRKTLRKKYHDAPEVEKEVKRLFQVDVEAVSVKYEVVVDEEIPKGKQRNQQGPSSSQDYGLNEDSSSRLDVADNEDSNSMVIKPEIGEHDIFGEALSDSDEEQVPSVSARPPTGLTDEDSRMSLDDSASMGKLMKDETSSPTPSTPSKGKFTFEGLSGNRASPSTSSPKDRRVALTERIESLQRELTDLAVKRRSQEQNLTLVENTALRQRFQVILDAIAQEENEKEAELAELRRRLSLM</sequence>
<dbReference type="CDD" id="cd08047">
    <property type="entry name" value="TAF7"/>
    <property type="match status" value="1"/>
</dbReference>
<dbReference type="InterPro" id="IPR056452">
    <property type="entry name" value="Zn_ribbon_TOP3B"/>
</dbReference>
<dbReference type="EC" id="5.6.2.1" evidence="3"/>
<dbReference type="Pfam" id="PF01751">
    <property type="entry name" value="Toprim"/>
    <property type="match status" value="1"/>
</dbReference>
<feature type="domain" description="Toprim" evidence="10">
    <location>
        <begin position="3"/>
        <end position="140"/>
    </location>
</feature>
<dbReference type="OrthoDB" id="430051at2759"/>
<feature type="coiled-coil region" evidence="8">
    <location>
        <begin position="1295"/>
        <end position="1359"/>
    </location>
</feature>
<dbReference type="PANTHER" id="PTHR11390:SF20">
    <property type="entry name" value="DNA TOPOISOMERASE 3-BETA-1"/>
    <property type="match status" value="1"/>
</dbReference>
<dbReference type="SMART" id="SM00493">
    <property type="entry name" value="TOPRIM"/>
    <property type="match status" value="1"/>
</dbReference>
<dbReference type="GO" id="GO:0003917">
    <property type="term" value="F:DNA topoisomerase type I (single strand cut, ATP-independent) activity"/>
    <property type="evidence" value="ECO:0007669"/>
    <property type="project" value="UniProtKB-EC"/>
</dbReference>
<evidence type="ECO:0000256" key="2">
    <source>
        <dbReference type="ARBA" id="ARBA00009446"/>
    </source>
</evidence>
<feature type="domain" description="Topo IA-type catalytic" evidence="11">
    <location>
        <begin position="170"/>
        <end position="591"/>
    </location>
</feature>
<evidence type="ECO:0000313" key="12">
    <source>
        <dbReference type="EMBL" id="CAD7281808.1"/>
    </source>
</evidence>
<evidence type="ECO:0000256" key="5">
    <source>
        <dbReference type="ARBA" id="ARBA00023125"/>
    </source>
</evidence>
<dbReference type="Gene3D" id="1.10.460.10">
    <property type="entry name" value="Topoisomerase I, domain 2"/>
    <property type="match status" value="1"/>
</dbReference>
<dbReference type="Pfam" id="PF23546">
    <property type="entry name" value="Zn_ribbon_TOP3B"/>
    <property type="match status" value="1"/>
</dbReference>
<dbReference type="EMBL" id="CAJPEX010003198">
    <property type="protein sequence ID" value="CAG0921960.1"/>
    <property type="molecule type" value="Genomic_DNA"/>
</dbReference>
<dbReference type="InterPro" id="IPR023405">
    <property type="entry name" value="Topo_IA_core_domain"/>
</dbReference>
<dbReference type="Proteomes" id="UP000678499">
    <property type="component" value="Unassembled WGS sequence"/>
</dbReference>
<dbReference type="InterPro" id="IPR006171">
    <property type="entry name" value="TOPRIM_dom"/>
</dbReference>
<dbReference type="PROSITE" id="PS00396">
    <property type="entry name" value="TOPO_IA_1"/>
    <property type="match status" value="1"/>
</dbReference>
<dbReference type="PANTHER" id="PTHR11390">
    <property type="entry name" value="PROKARYOTIC DNA TOPOISOMERASE"/>
    <property type="match status" value="1"/>
</dbReference>
<keyword evidence="8" id="KW-0175">Coiled coil</keyword>
<dbReference type="CDD" id="cd03362">
    <property type="entry name" value="TOPRIM_TopoIA_TopoIII"/>
    <property type="match status" value="1"/>
</dbReference>
<feature type="compositionally biased region" description="Basic and acidic residues" evidence="9">
    <location>
        <begin position="977"/>
        <end position="989"/>
    </location>
</feature>
<dbReference type="Gene3D" id="2.70.20.10">
    <property type="entry name" value="Topoisomerase I, domain 3"/>
    <property type="match status" value="1"/>
</dbReference>
<dbReference type="InterPro" id="IPR013826">
    <property type="entry name" value="Topo_IA_cen_sub3"/>
</dbReference>
<dbReference type="InterPro" id="IPR023406">
    <property type="entry name" value="Topo_IA_AS"/>
</dbReference>
<evidence type="ECO:0000256" key="4">
    <source>
        <dbReference type="ARBA" id="ARBA00023029"/>
    </source>
</evidence>
<comment type="similarity">
    <text evidence="2">Belongs to the type IA topoisomerase family.</text>
</comment>
<accession>A0A7R9GI20</accession>
<dbReference type="InterPro" id="IPR003601">
    <property type="entry name" value="Topo_IA_2"/>
</dbReference>
<dbReference type="EMBL" id="OA885235">
    <property type="protein sequence ID" value="CAD7281808.1"/>
    <property type="molecule type" value="Genomic_DNA"/>
</dbReference>
<feature type="region of interest" description="Disordered" evidence="9">
    <location>
        <begin position="1220"/>
        <end position="1295"/>
    </location>
</feature>
<dbReference type="Pfam" id="PF01131">
    <property type="entry name" value="Topoisom_bac"/>
    <property type="match status" value="1"/>
</dbReference>
<keyword evidence="4" id="KW-0799">Topoisomerase</keyword>
<keyword evidence="13" id="KW-1185">Reference proteome</keyword>
<evidence type="ECO:0000256" key="1">
    <source>
        <dbReference type="ARBA" id="ARBA00000213"/>
    </source>
</evidence>
<dbReference type="CDD" id="cd00186">
    <property type="entry name" value="TOP1Ac"/>
    <property type="match status" value="1"/>
</dbReference>
<dbReference type="InterPro" id="IPR000380">
    <property type="entry name" value="Topo_IA"/>
</dbReference>
<reference evidence="12" key="1">
    <citation type="submission" date="2020-11" db="EMBL/GenBank/DDBJ databases">
        <authorList>
            <person name="Tran Van P."/>
        </authorList>
    </citation>
    <scope>NUCLEOTIDE SEQUENCE</scope>
</reference>
<dbReference type="GO" id="GO:0003677">
    <property type="term" value="F:DNA binding"/>
    <property type="evidence" value="ECO:0007669"/>
    <property type="project" value="UniProtKB-KW"/>
</dbReference>
<dbReference type="GO" id="GO:0006367">
    <property type="term" value="P:transcription initiation at RNA polymerase II promoter"/>
    <property type="evidence" value="ECO:0007669"/>
    <property type="project" value="InterPro"/>
</dbReference>
<gene>
    <name evidence="12" type="ORF">NMOB1V02_LOCUS9444</name>
</gene>
<dbReference type="Gene3D" id="3.40.50.140">
    <property type="match status" value="1"/>
</dbReference>
<feature type="region of interest" description="Disordered" evidence="9">
    <location>
        <begin position="1083"/>
        <end position="1107"/>
    </location>
</feature>
<dbReference type="InterPro" id="IPR034144">
    <property type="entry name" value="TOPRIM_TopoIII"/>
</dbReference>
<dbReference type="FunFam" id="3.40.50.140:FF:000002">
    <property type="entry name" value="DNA topoisomerase"/>
    <property type="match status" value="1"/>
</dbReference>
<feature type="region of interest" description="Disordered" evidence="9">
    <location>
        <begin position="1166"/>
        <end position="1198"/>
    </location>
</feature>
<comment type="catalytic activity">
    <reaction evidence="1">
        <text>ATP-independent breakage of single-stranded DNA, followed by passage and rejoining.</text>
        <dbReference type="EC" id="5.6.2.1"/>
    </reaction>
</comment>
<dbReference type="PROSITE" id="PS50880">
    <property type="entry name" value="TOPRIM"/>
    <property type="match status" value="1"/>
</dbReference>
<dbReference type="SMART" id="SM00436">
    <property type="entry name" value="TOP1Bc"/>
    <property type="match status" value="1"/>
</dbReference>
<dbReference type="InterPro" id="IPR003602">
    <property type="entry name" value="Topo_IA_DNA-bd_dom"/>
</dbReference>
<name>A0A7R9GI20_9CRUS</name>
<proteinExistence type="inferred from homology"/>
<dbReference type="Gene3D" id="1.10.290.10">
    <property type="entry name" value="Topoisomerase I, domain 4"/>
    <property type="match status" value="1"/>
</dbReference>
<dbReference type="GO" id="GO:0006310">
    <property type="term" value="P:DNA recombination"/>
    <property type="evidence" value="ECO:0007669"/>
    <property type="project" value="TreeGrafter"/>
</dbReference>
<feature type="compositionally biased region" description="Polar residues" evidence="9">
    <location>
        <begin position="1171"/>
        <end position="1182"/>
    </location>
</feature>
<dbReference type="InterPro" id="IPR013824">
    <property type="entry name" value="Topo_IA_cen_sub1"/>
</dbReference>
<dbReference type="InterPro" id="IPR013825">
    <property type="entry name" value="Topo_IA_cen_sub2"/>
</dbReference>
<feature type="compositionally biased region" description="Basic residues" evidence="9">
    <location>
        <begin position="816"/>
        <end position="839"/>
    </location>
</feature>
<dbReference type="PROSITE" id="PS52039">
    <property type="entry name" value="TOPO_IA_2"/>
    <property type="match status" value="1"/>
</dbReference>
<organism evidence="12">
    <name type="scientific">Notodromas monacha</name>
    <dbReference type="NCBI Taxonomy" id="399045"/>
    <lineage>
        <taxon>Eukaryota</taxon>
        <taxon>Metazoa</taxon>
        <taxon>Ecdysozoa</taxon>
        <taxon>Arthropoda</taxon>
        <taxon>Crustacea</taxon>
        <taxon>Oligostraca</taxon>
        <taxon>Ostracoda</taxon>
        <taxon>Podocopa</taxon>
        <taxon>Podocopida</taxon>
        <taxon>Cypridocopina</taxon>
        <taxon>Cypridoidea</taxon>
        <taxon>Cyprididae</taxon>
        <taxon>Notodromas</taxon>
    </lineage>
</organism>
<dbReference type="InterPro" id="IPR013497">
    <property type="entry name" value="Topo_IA_cen"/>
</dbReference>
<protein>
    <recommendedName>
        <fullName evidence="3">DNA topoisomerase</fullName>
        <ecNumber evidence="3">5.6.2.1</ecNumber>
    </recommendedName>
</protein>
<evidence type="ECO:0000256" key="3">
    <source>
        <dbReference type="ARBA" id="ARBA00012891"/>
    </source>
</evidence>
<evidence type="ECO:0000256" key="8">
    <source>
        <dbReference type="SAM" id="Coils"/>
    </source>
</evidence>
<dbReference type="PRINTS" id="PR00417">
    <property type="entry name" value="PRTPISMRASEI"/>
</dbReference>
<feature type="compositionally biased region" description="Polar residues" evidence="9">
    <location>
        <begin position="967"/>
        <end position="976"/>
    </location>
</feature>
<evidence type="ECO:0000256" key="7">
    <source>
        <dbReference type="ARBA" id="ARBA00056363"/>
    </source>
</evidence>
<keyword evidence="6" id="KW-0413">Isomerase</keyword>
<dbReference type="Pfam" id="PF04658">
    <property type="entry name" value="TAFII55_N"/>
    <property type="match status" value="1"/>
</dbReference>
<dbReference type="GO" id="GO:0006265">
    <property type="term" value="P:DNA topological change"/>
    <property type="evidence" value="ECO:0007669"/>
    <property type="project" value="InterPro"/>
</dbReference>
<feature type="region of interest" description="Disordered" evidence="9">
    <location>
        <begin position="816"/>
        <end position="840"/>
    </location>
</feature>
<evidence type="ECO:0000256" key="6">
    <source>
        <dbReference type="ARBA" id="ARBA00023235"/>
    </source>
</evidence>
<feature type="region of interest" description="Disordered" evidence="9">
    <location>
        <begin position="965"/>
        <end position="989"/>
    </location>
</feature>
<feature type="compositionally biased region" description="Basic and acidic residues" evidence="9">
    <location>
        <begin position="1091"/>
        <end position="1106"/>
    </location>
</feature>
<evidence type="ECO:0000259" key="11">
    <source>
        <dbReference type="PROSITE" id="PS52039"/>
    </source>
</evidence>
<evidence type="ECO:0000259" key="10">
    <source>
        <dbReference type="PROSITE" id="PS50880"/>
    </source>
</evidence>
<keyword evidence="5" id="KW-0238">DNA-binding</keyword>
<dbReference type="SMART" id="SM00437">
    <property type="entry name" value="TOP1Ac"/>
    <property type="match status" value="1"/>
</dbReference>
<dbReference type="GO" id="GO:0005669">
    <property type="term" value="C:transcription factor TFIID complex"/>
    <property type="evidence" value="ECO:0007669"/>
    <property type="project" value="InterPro"/>
</dbReference>
<dbReference type="SMART" id="SM01370">
    <property type="entry name" value="TAFII55_N"/>
    <property type="match status" value="1"/>
</dbReference>
<dbReference type="SUPFAM" id="SSF56712">
    <property type="entry name" value="Prokaryotic type I DNA topoisomerase"/>
    <property type="match status" value="1"/>
</dbReference>
<dbReference type="FunFam" id="1.10.290.10:FF:000001">
    <property type="entry name" value="DNA topoisomerase"/>
    <property type="match status" value="1"/>
</dbReference>
<dbReference type="GO" id="GO:0006281">
    <property type="term" value="P:DNA repair"/>
    <property type="evidence" value="ECO:0007669"/>
    <property type="project" value="TreeGrafter"/>
</dbReference>
<dbReference type="InterPro" id="IPR006751">
    <property type="entry name" value="TAFII55_prot_cons_reg"/>
</dbReference>